<keyword evidence="5" id="KW-1185">Reference proteome</keyword>
<proteinExistence type="predicted"/>
<dbReference type="Pfam" id="PF13598">
    <property type="entry name" value="DUF4139"/>
    <property type="match status" value="1"/>
</dbReference>
<sequence>MPEPPMTRPLSLFVFAALLAGCSQGANEPGEAEAPPQAPPAQPSDASEDTTAGVTRLTVYSGDYEALRGSGMVGLGGPGHALVERRLHYSLKAGANSISATGVPASMDVEAAVLRAVTDGVRIESQRYVAPLAGSGPLTDQVIGRRVAVEHTSGGAKQTDSGTLLSATDGLALALADGRVKVIREYDSFSVVDGARLLPQQAELRWTVEAQRGGDADFVLSYPMGGLAWRAEYTARLQPGEQACQLALDGAAMLANRSGVGFADAQLTLVAGTPARAGSGAPQFARSMDARAAAAPMKAEAAMPAERRSGEHHAYVLPEPIRVASGTIERIPLFPSQSAVACERDYVVDSGANDWQPPRPIIEPGFNGRTGQLPVTAVVTFQNTAEAGLGRALPEGRVRVLEGNDLVGESMLAHTAEGGELRLQLARAFDLRAEREATGFRVDRSGRTITESFRIKLGNGGDRDASIRVIEPLPRWSDWQLVSSTVEPVRSAAREVEFVVPVEAGGEAELEYTVRYTWPEGVQP</sequence>
<evidence type="ECO:0000256" key="1">
    <source>
        <dbReference type="SAM" id="MobiDB-lite"/>
    </source>
</evidence>
<feature type="signal peptide" evidence="2">
    <location>
        <begin position="1"/>
        <end position="25"/>
    </location>
</feature>
<evidence type="ECO:0000313" key="4">
    <source>
        <dbReference type="EMBL" id="KGO98204.1"/>
    </source>
</evidence>
<organism evidence="4 5">
    <name type="scientific">Lysobacter defluvii IMMIB APB-9 = DSM 18482</name>
    <dbReference type="NCBI Taxonomy" id="1385515"/>
    <lineage>
        <taxon>Bacteria</taxon>
        <taxon>Pseudomonadati</taxon>
        <taxon>Pseudomonadota</taxon>
        <taxon>Gammaproteobacteria</taxon>
        <taxon>Lysobacterales</taxon>
        <taxon>Lysobacteraceae</taxon>
        <taxon>Novilysobacter</taxon>
    </lineage>
</organism>
<keyword evidence="2" id="KW-0732">Signal</keyword>
<reference evidence="4 5" key="1">
    <citation type="submission" date="2013-08" db="EMBL/GenBank/DDBJ databases">
        <title>Genomic analysis of Lysobacter defluvii.</title>
        <authorList>
            <person name="Wang Q."/>
            <person name="Wang G."/>
        </authorList>
    </citation>
    <scope>NUCLEOTIDE SEQUENCE [LARGE SCALE GENOMIC DNA]</scope>
    <source>
        <strain evidence="4 5">IMMIB APB-9</strain>
    </source>
</reference>
<feature type="chain" id="PRO_5001973455" description="DUF4139 domain-containing protein" evidence="2">
    <location>
        <begin position="26"/>
        <end position="524"/>
    </location>
</feature>
<dbReference type="STRING" id="1385515.GCA_000423325_00531"/>
<dbReference type="eggNOG" id="COG5316">
    <property type="taxonomic scope" value="Bacteria"/>
</dbReference>
<feature type="region of interest" description="Disordered" evidence="1">
    <location>
        <begin position="25"/>
        <end position="51"/>
    </location>
</feature>
<dbReference type="OrthoDB" id="9808067at2"/>
<name>A0A0A0M7I8_9GAMM</name>
<evidence type="ECO:0000256" key="2">
    <source>
        <dbReference type="SAM" id="SignalP"/>
    </source>
</evidence>
<dbReference type="PANTHER" id="PTHR38075:SF1">
    <property type="entry name" value="DUF4139 DOMAIN-CONTAINING PROTEIN"/>
    <property type="match status" value="1"/>
</dbReference>
<dbReference type="Proteomes" id="UP000030003">
    <property type="component" value="Unassembled WGS sequence"/>
</dbReference>
<dbReference type="EMBL" id="AVBH01000114">
    <property type="protein sequence ID" value="KGO98204.1"/>
    <property type="molecule type" value="Genomic_DNA"/>
</dbReference>
<feature type="domain" description="DUF4139" evidence="3">
    <location>
        <begin position="220"/>
        <end position="520"/>
    </location>
</feature>
<accession>A0A0A0M7I8</accession>
<evidence type="ECO:0000259" key="3">
    <source>
        <dbReference type="Pfam" id="PF13598"/>
    </source>
</evidence>
<gene>
    <name evidence="4" type="ORF">N791_04015</name>
</gene>
<dbReference type="InterPro" id="IPR037291">
    <property type="entry name" value="DUF4139"/>
</dbReference>
<dbReference type="PANTHER" id="PTHR38075">
    <property type="entry name" value="DUF4139 DOMAIN-CONTAINING PROTEIN"/>
    <property type="match status" value="1"/>
</dbReference>
<dbReference type="AlphaFoldDB" id="A0A0A0M7I8"/>
<protein>
    <recommendedName>
        <fullName evidence="3">DUF4139 domain-containing protein</fullName>
    </recommendedName>
</protein>
<evidence type="ECO:0000313" key="5">
    <source>
        <dbReference type="Proteomes" id="UP000030003"/>
    </source>
</evidence>
<feature type="compositionally biased region" description="Low complexity" evidence="1">
    <location>
        <begin position="25"/>
        <end position="35"/>
    </location>
</feature>
<comment type="caution">
    <text evidence="4">The sequence shown here is derived from an EMBL/GenBank/DDBJ whole genome shotgun (WGS) entry which is preliminary data.</text>
</comment>